<dbReference type="InterPro" id="IPR024893">
    <property type="entry name" value="ATP_PRibTrfase_HisG_short"/>
</dbReference>
<dbReference type="GO" id="GO:0000105">
    <property type="term" value="P:L-histidine biosynthetic process"/>
    <property type="evidence" value="ECO:0007669"/>
    <property type="project" value="UniProtKB-UniRule"/>
</dbReference>
<keyword evidence="10 15" id="KW-0808">Transferase</keyword>
<dbReference type="UniPathway" id="UPA00031">
    <property type="reaction ID" value="UER00006"/>
</dbReference>
<evidence type="ECO:0000256" key="15">
    <source>
        <dbReference type="HAMAP-Rule" id="MF_01018"/>
    </source>
</evidence>
<comment type="domain">
    <text evidence="15">Lacks the C-terminal regulatory region which is replaced by HisZ.</text>
</comment>
<dbReference type="AlphaFoldDB" id="A0A1W1YN12"/>
<dbReference type="Proteomes" id="UP000192790">
    <property type="component" value="Unassembled WGS sequence"/>
</dbReference>
<comment type="subcellular location">
    <subcellularLocation>
        <location evidence="2 15">Cytoplasm</location>
    </subcellularLocation>
</comment>
<keyword evidence="13 15" id="KW-0368">Histidine biosynthesis</keyword>
<comment type="similarity">
    <text evidence="4 15">Belongs to the ATP phosphoribosyltransferase family. Short subfamily.</text>
</comment>
<keyword evidence="18" id="KW-1185">Reference proteome</keyword>
<comment type="subunit">
    <text evidence="15">Heteromultimer composed of HisG and HisZ subunits.</text>
</comment>
<sequence>MNRLRIALTKGRLQEESVALFERMGLDCTQVKNPGRRLVHSVSNYPLDIVLAKAPDVVTYVEHGVCDLGIVGKDTILEMGRSFYEVLDLGFGRCRFALAVRDGEDFYGTYKTRRIATKYPAVARAFFADKGMDVSVIKIEGSVELAPLLGLADAIVDLVETGATLRENGLVPIEDIHQISARLIVNTASMKLYKPEILDFVGKCERALEETK</sequence>
<evidence type="ECO:0000256" key="7">
    <source>
        <dbReference type="ARBA" id="ARBA00022490"/>
    </source>
</evidence>
<evidence type="ECO:0000256" key="1">
    <source>
        <dbReference type="ARBA" id="ARBA00000915"/>
    </source>
</evidence>
<evidence type="ECO:0000256" key="6">
    <source>
        <dbReference type="ARBA" id="ARBA00020998"/>
    </source>
</evidence>
<keyword evidence="8 15" id="KW-0028">Amino-acid biosynthesis</keyword>
<accession>A0A1W1YN12</accession>
<dbReference type="PANTHER" id="PTHR21403">
    <property type="entry name" value="ATP PHOSPHORIBOSYLTRANSFERASE ATP-PRTASE"/>
    <property type="match status" value="1"/>
</dbReference>
<protein>
    <recommendedName>
        <fullName evidence="6 15">ATP phosphoribosyltransferase</fullName>
        <shortName evidence="15">ATP-PRT</shortName>
        <shortName evidence="15">ATP-PRTase</shortName>
        <ecNumber evidence="5 15">2.4.2.17</ecNumber>
    </recommendedName>
</protein>
<dbReference type="GO" id="GO:0005524">
    <property type="term" value="F:ATP binding"/>
    <property type="evidence" value="ECO:0007669"/>
    <property type="project" value="UniProtKB-KW"/>
</dbReference>
<proteinExistence type="inferred from homology"/>
<evidence type="ECO:0000256" key="10">
    <source>
        <dbReference type="ARBA" id="ARBA00022679"/>
    </source>
</evidence>
<evidence type="ECO:0000256" key="14">
    <source>
        <dbReference type="ARBA" id="ARBA00024861"/>
    </source>
</evidence>
<evidence type="ECO:0000256" key="9">
    <source>
        <dbReference type="ARBA" id="ARBA00022676"/>
    </source>
</evidence>
<dbReference type="Pfam" id="PF01634">
    <property type="entry name" value="HisG"/>
    <property type="match status" value="1"/>
</dbReference>
<dbReference type="GO" id="GO:0003879">
    <property type="term" value="F:ATP phosphoribosyltransferase activity"/>
    <property type="evidence" value="ECO:0007669"/>
    <property type="project" value="UniProtKB-UniRule"/>
</dbReference>
<gene>
    <name evidence="15" type="primary">hisG</name>
    <name evidence="17" type="ORF">SAMN02745168_0515</name>
</gene>
<evidence type="ECO:0000256" key="8">
    <source>
        <dbReference type="ARBA" id="ARBA00022605"/>
    </source>
</evidence>
<keyword evidence="9 15" id="KW-0328">Glycosyltransferase</keyword>
<reference evidence="17 18" key="1">
    <citation type="submission" date="2017-04" db="EMBL/GenBank/DDBJ databases">
        <authorList>
            <person name="Afonso C.L."/>
            <person name="Miller P.J."/>
            <person name="Scott M.A."/>
            <person name="Spackman E."/>
            <person name="Goraichik I."/>
            <person name="Dimitrov K.M."/>
            <person name="Suarez D.L."/>
            <person name="Swayne D.E."/>
        </authorList>
    </citation>
    <scope>NUCLEOTIDE SEQUENCE [LARGE SCALE GENOMIC DNA]</scope>
    <source>
        <strain evidence="17 18">DSM 12816</strain>
    </source>
</reference>
<dbReference type="Gene3D" id="3.40.190.10">
    <property type="entry name" value="Periplasmic binding protein-like II"/>
    <property type="match status" value="2"/>
</dbReference>
<dbReference type="FunFam" id="3.40.190.10:FF:000008">
    <property type="entry name" value="ATP phosphoribosyltransferase"/>
    <property type="match status" value="1"/>
</dbReference>
<dbReference type="EMBL" id="FWXW01000001">
    <property type="protein sequence ID" value="SMC37108.1"/>
    <property type="molecule type" value="Genomic_DNA"/>
</dbReference>
<dbReference type="InterPro" id="IPR018198">
    <property type="entry name" value="ATP_PRibTrfase_CS"/>
</dbReference>
<comment type="function">
    <text evidence="14 15">Catalyzes the condensation of ATP and 5-phosphoribose 1-diphosphate to form N'-(5'-phosphoribosyl)-ATP (PR-ATP). Has a crucial role in the pathway because the rate of histidine biosynthesis seems to be controlled primarily by regulation of HisG enzymatic activity.</text>
</comment>
<evidence type="ECO:0000256" key="12">
    <source>
        <dbReference type="ARBA" id="ARBA00022840"/>
    </source>
</evidence>
<evidence type="ECO:0000256" key="13">
    <source>
        <dbReference type="ARBA" id="ARBA00023102"/>
    </source>
</evidence>
<evidence type="ECO:0000259" key="16">
    <source>
        <dbReference type="Pfam" id="PF01634"/>
    </source>
</evidence>
<dbReference type="EC" id="2.4.2.17" evidence="5 15"/>
<dbReference type="SUPFAM" id="SSF53850">
    <property type="entry name" value="Periplasmic binding protein-like II"/>
    <property type="match status" value="1"/>
</dbReference>
<dbReference type="OrthoDB" id="9801867at2"/>
<evidence type="ECO:0000256" key="3">
    <source>
        <dbReference type="ARBA" id="ARBA00004667"/>
    </source>
</evidence>
<dbReference type="NCBIfam" id="TIGR00070">
    <property type="entry name" value="hisG"/>
    <property type="match status" value="1"/>
</dbReference>
<evidence type="ECO:0000313" key="18">
    <source>
        <dbReference type="Proteomes" id="UP000192790"/>
    </source>
</evidence>
<keyword evidence="11 15" id="KW-0547">Nucleotide-binding</keyword>
<dbReference type="GO" id="GO:0005737">
    <property type="term" value="C:cytoplasm"/>
    <property type="evidence" value="ECO:0007669"/>
    <property type="project" value="UniProtKB-SubCell"/>
</dbReference>
<evidence type="ECO:0000256" key="4">
    <source>
        <dbReference type="ARBA" id="ARBA00009489"/>
    </source>
</evidence>
<comment type="catalytic activity">
    <reaction evidence="1 15">
        <text>1-(5-phospho-beta-D-ribosyl)-ATP + diphosphate = 5-phospho-alpha-D-ribose 1-diphosphate + ATP</text>
        <dbReference type="Rhea" id="RHEA:18473"/>
        <dbReference type="ChEBI" id="CHEBI:30616"/>
        <dbReference type="ChEBI" id="CHEBI:33019"/>
        <dbReference type="ChEBI" id="CHEBI:58017"/>
        <dbReference type="ChEBI" id="CHEBI:73183"/>
        <dbReference type="EC" id="2.4.2.17"/>
    </reaction>
</comment>
<dbReference type="RefSeq" id="WP_084233152.1">
    <property type="nucleotide sequence ID" value="NZ_FWXW01000001.1"/>
</dbReference>
<organism evidence="17 18">
    <name type="scientific">Papillibacter cinnamivorans DSM 12816</name>
    <dbReference type="NCBI Taxonomy" id="1122930"/>
    <lineage>
        <taxon>Bacteria</taxon>
        <taxon>Bacillati</taxon>
        <taxon>Bacillota</taxon>
        <taxon>Clostridia</taxon>
        <taxon>Eubacteriales</taxon>
        <taxon>Oscillospiraceae</taxon>
        <taxon>Papillibacter</taxon>
    </lineage>
</organism>
<evidence type="ECO:0000256" key="11">
    <source>
        <dbReference type="ARBA" id="ARBA00022741"/>
    </source>
</evidence>
<evidence type="ECO:0000256" key="2">
    <source>
        <dbReference type="ARBA" id="ARBA00004496"/>
    </source>
</evidence>
<dbReference type="CDD" id="cd13595">
    <property type="entry name" value="PBP2_HisGs"/>
    <property type="match status" value="1"/>
</dbReference>
<name>A0A1W1YN12_9FIRM</name>
<keyword evidence="12 15" id="KW-0067">ATP-binding</keyword>
<dbReference type="PANTHER" id="PTHR21403:SF8">
    <property type="entry name" value="ATP PHOSPHORIBOSYLTRANSFERASE"/>
    <property type="match status" value="1"/>
</dbReference>
<evidence type="ECO:0000313" key="17">
    <source>
        <dbReference type="EMBL" id="SMC37108.1"/>
    </source>
</evidence>
<dbReference type="STRING" id="1122930.SAMN02745168_0515"/>
<evidence type="ECO:0000256" key="5">
    <source>
        <dbReference type="ARBA" id="ARBA00011946"/>
    </source>
</evidence>
<dbReference type="InterPro" id="IPR001348">
    <property type="entry name" value="ATP_PRibTrfase_HisG"/>
</dbReference>
<comment type="pathway">
    <text evidence="3 15">Amino-acid biosynthesis; L-histidine biosynthesis; L-histidine from 5-phospho-alpha-D-ribose 1-diphosphate: step 1/9.</text>
</comment>
<dbReference type="PROSITE" id="PS01316">
    <property type="entry name" value="ATP_P_PHORIBOSYLTR"/>
    <property type="match status" value="1"/>
</dbReference>
<keyword evidence="7 15" id="KW-0963">Cytoplasm</keyword>
<feature type="domain" description="ATP phosphoribosyltransferase catalytic" evidence="16">
    <location>
        <begin position="53"/>
        <end position="200"/>
    </location>
</feature>
<dbReference type="InterPro" id="IPR013820">
    <property type="entry name" value="ATP_PRibTrfase_cat"/>
</dbReference>
<dbReference type="HAMAP" id="MF_01018">
    <property type="entry name" value="HisG_Short"/>
    <property type="match status" value="1"/>
</dbReference>